<dbReference type="InterPro" id="IPR001584">
    <property type="entry name" value="Integrase_cat-core"/>
</dbReference>
<evidence type="ECO:0000256" key="3">
    <source>
        <dbReference type="ARBA" id="ARBA00022750"/>
    </source>
</evidence>
<proteinExistence type="predicted"/>
<dbReference type="Proteomes" id="UP000585474">
    <property type="component" value="Unassembled WGS sequence"/>
</dbReference>
<gene>
    <name evidence="6" type="ORF">Acr_00g0021810</name>
</gene>
<dbReference type="InterPro" id="IPR057670">
    <property type="entry name" value="SH3_retrovirus"/>
</dbReference>
<dbReference type="InterPro" id="IPR054722">
    <property type="entry name" value="PolX-like_BBD"/>
</dbReference>
<evidence type="ECO:0000313" key="6">
    <source>
        <dbReference type="EMBL" id="GFS32293.1"/>
    </source>
</evidence>
<evidence type="ECO:0000256" key="1">
    <source>
        <dbReference type="ARBA" id="ARBA00022670"/>
    </source>
</evidence>
<dbReference type="InterPro" id="IPR039537">
    <property type="entry name" value="Retrotran_Ty1/copia-like"/>
</dbReference>
<protein>
    <recommendedName>
        <fullName evidence="5">Integrase catalytic domain-containing protein</fullName>
    </recommendedName>
</protein>
<reference evidence="7" key="1">
    <citation type="submission" date="2019-07" db="EMBL/GenBank/DDBJ databases">
        <title>De Novo Assembly of kiwifruit Actinidia rufa.</title>
        <authorList>
            <person name="Sugita-Konishi S."/>
            <person name="Sato K."/>
            <person name="Mori E."/>
            <person name="Abe Y."/>
            <person name="Kisaki G."/>
            <person name="Hamano K."/>
            <person name="Suezawa K."/>
            <person name="Otani M."/>
            <person name="Fukuda T."/>
            <person name="Manabe T."/>
            <person name="Gomi K."/>
            <person name="Tabuchi M."/>
            <person name="Akimitsu K."/>
            <person name="Kataoka I."/>
        </authorList>
    </citation>
    <scope>NUCLEOTIDE SEQUENCE [LARGE SCALE GENOMIC DNA]</scope>
    <source>
        <strain evidence="7">cv. Fuchu</strain>
    </source>
</reference>
<evidence type="ECO:0000256" key="2">
    <source>
        <dbReference type="ARBA" id="ARBA00022723"/>
    </source>
</evidence>
<organism evidence="6 7">
    <name type="scientific">Actinidia rufa</name>
    <dbReference type="NCBI Taxonomy" id="165716"/>
    <lineage>
        <taxon>Eukaryota</taxon>
        <taxon>Viridiplantae</taxon>
        <taxon>Streptophyta</taxon>
        <taxon>Embryophyta</taxon>
        <taxon>Tracheophyta</taxon>
        <taxon>Spermatophyta</taxon>
        <taxon>Magnoliopsida</taxon>
        <taxon>eudicotyledons</taxon>
        <taxon>Gunneridae</taxon>
        <taxon>Pentapetalae</taxon>
        <taxon>asterids</taxon>
        <taxon>Ericales</taxon>
        <taxon>Actinidiaceae</taxon>
        <taxon>Actinidia</taxon>
    </lineage>
</organism>
<dbReference type="Pfam" id="PF25597">
    <property type="entry name" value="SH3_retrovirus"/>
    <property type="match status" value="1"/>
</dbReference>
<dbReference type="Pfam" id="PF22936">
    <property type="entry name" value="Pol_BBD"/>
    <property type="match status" value="1"/>
</dbReference>
<keyword evidence="2" id="KW-0479">Metal-binding</keyword>
<keyword evidence="7" id="KW-1185">Reference proteome</keyword>
<sequence>MVWILWIDLRHLDPEVCKHCRQRCPGHYLSAYPRVSITQDTSPQSTAATNGVSSTASTSPTLINISDLSALVRQILSTSGNPSTASSVSSSISPWYFDSGCSNHMTSDASIFSIKSSESSFPVIHTTNGSSMTVDHVGHVSTSALSLSHTYYVPKLTINLVSVGQLCDLGLTILFSSTGCVVQDPRTGKTLGIGRRHGRLFQLVHLHLPISVSTVATTSASSSSSFGIWHSRLGHVSSGRVFRSDNAQEYLDTSFLNFFRAYGTLSHRSCPDTSQQNGRAEHKHRHLLDTTRALLISSGCLERFWGKAALTATYTINRIPLPLLGNLTPYECLYGTPPDYHSLRVFGCACFVLLQPHERTKLEPRSRLCCFLGYGIEYKAVFFFRYPYLIDSSIELFLEDVDVPAVLPDDASHYVTTVFPDNASNAMPPATVYPVESLSIDSAPPVAPLVPLPSDFPVHHSTRSAHGIVLLILYVDDIIITGDDAHGISELKDFLHCHFEMKDLGPLSYFLGLESTHGIVLLILYVDDIIITGDNAHGISELKDFLNCHFEMKDLGPLSYFLGLEISFDSTGYSLTQAKYASDLLTGAGISNYKTASTPLEANVR</sequence>
<dbReference type="InterPro" id="IPR012337">
    <property type="entry name" value="RNaseH-like_sf"/>
</dbReference>
<dbReference type="InterPro" id="IPR013103">
    <property type="entry name" value="RVT_2"/>
</dbReference>
<dbReference type="PROSITE" id="PS50994">
    <property type="entry name" value="INTEGRASE"/>
    <property type="match status" value="1"/>
</dbReference>
<keyword evidence="3" id="KW-0064">Aspartyl protease</keyword>
<dbReference type="InterPro" id="IPR043502">
    <property type="entry name" value="DNA/RNA_pol_sf"/>
</dbReference>
<dbReference type="AlphaFoldDB" id="A0A7J0DCD3"/>
<keyword evidence="1" id="KW-0645">Protease</keyword>
<dbReference type="OrthoDB" id="1938465at2759"/>
<dbReference type="GO" id="GO:0015074">
    <property type="term" value="P:DNA integration"/>
    <property type="evidence" value="ECO:0007669"/>
    <property type="project" value="InterPro"/>
</dbReference>
<feature type="domain" description="Integrase catalytic" evidence="5">
    <location>
        <begin position="240"/>
        <end position="337"/>
    </location>
</feature>
<evidence type="ECO:0000313" key="7">
    <source>
        <dbReference type="Proteomes" id="UP000585474"/>
    </source>
</evidence>
<name>A0A7J0DCD3_9ERIC</name>
<dbReference type="InterPro" id="IPR036397">
    <property type="entry name" value="RNaseH_sf"/>
</dbReference>
<dbReference type="GO" id="GO:0006508">
    <property type="term" value="P:proteolysis"/>
    <property type="evidence" value="ECO:0007669"/>
    <property type="project" value="UniProtKB-KW"/>
</dbReference>
<dbReference type="Pfam" id="PF07727">
    <property type="entry name" value="RVT_2"/>
    <property type="match status" value="2"/>
</dbReference>
<evidence type="ECO:0000256" key="4">
    <source>
        <dbReference type="ARBA" id="ARBA00022801"/>
    </source>
</evidence>
<keyword evidence="4" id="KW-0378">Hydrolase</keyword>
<dbReference type="Gene3D" id="3.30.420.10">
    <property type="entry name" value="Ribonuclease H-like superfamily/Ribonuclease H"/>
    <property type="match status" value="1"/>
</dbReference>
<evidence type="ECO:0000259" key="5">
    <source>
        <dbReference type="PROSITE" id="PS50994"/>
    </source>
</evidence>
<dbReference type="GO" id="GO:0003676">
    <property type="term" value="F:nucleic acid binding"/>
    <property type="evidence" value="ECO:0007669"/>
    <property type="project" value="InterPro"/>
</dbReference>
<accession>A0A7J0DCD3</accession>
<dbReference type="SUPFAM" id="SSF53098">
    <property type="entry name" value="Ribonuclease H-like"/>
    <property type="match status" value="1"/>
</dbReference>
<dbReference type="EMBL" id="BJWL01000160">
    <property type="protein sequence ID" value="GFS32293.1"/>
    <property type="molecule type" value="Genomic_DNA"/>
</dbReference>
<dbReference type="SUPFAM" id="SSF56672">
    <property type="entry name" value="DNA/RNA polymerases"/>
    <property type="match status" value="1"/>
</dbReference>
<dbReference type="GO" id="GO:0046872">
    <property type="term" value="F:metal ion binding"/>
    <property type="evidence" value="ECO:0007669"/>
    <property type="project" value="UniProtKB-KW"/>
</dbReference>
<comment type="caution">
    <text evidence="6">The sequence shown here is derived from an EMBL/GenBank/DDBJ whole genome shotgun (WGS) entry which is preliminary data.</text>
</comment>
<dbReference type="PANTHER" id="PTHR42648">
    <property type="entry name" value="TRANSPOSASE, PUTATIVE-RELATED"/>
    <property type="match status" value="1"/>
</dbReference>
<dbReference type="GO" id="GO:0004190">
    <property type="term" value="F:aspartic-type endopeptidase activity"/>
    <property type="evidence" value="ECO:0007669"/>
    <property type="project" value="UniProtKB-KW"/>
</dbReference>
<dbReference type="PANTHER" id="PTHR42648:SF26">
    <property type="entry name" value="INTEGRASE CATALYTIC DOMAIN-CONTAINING PROTEIN"/>
    <property type="match status" value="1"/>
</dbReference>